<organism evidence="1 2">
    <name type="scientific">Gigaspora margarita</name>
    <dbReference type="NCBI Taxonomy" id="4874"/>
    <lineage>
        <taxon>Eukaryota</taxon>
        <taxon>Fungi</taxon>
        <taxon>Fungi incertae sedis</taxon>
        <taxon>Mucoromycota</taxon>
        <taxon>Glomeromycotina</taxon>
        <taxon>Glomeromycetes</taxon>
        <taxon>Diversisporales</taxon>
        <taxon>Gigasporaceae</taxon>
        <taxon>Gigaspora</taxon>
    </lineage>
</organism>
<proteinExistence type="predicted"/>
<evidence type="ECO:0000313" key="1">
    <source>
        <dbReference type="EMBL" id="CAG8641605.1"/>
    </source>
</evidence>
<keyword evidence="2" id="KW-1185">Reference proteome</keyword>
<reference evidence="1 2" key="1">
    <citation type="submission" date="2021-06" db="EMBL/GenBank/DDBJ databases">
        <authorList>
            <person name="Kallberg Y."/>
            <person name="Tangrot J."/>
            <person name="Rosling A."/>
        </authorList>
    </citation>
    <scope>NUCLEOTIDE SEQUENCE [LARGE SCALE GENOMIC DNA]</scope>
    <source>
        <strain evidence="1 2">120-4 pot B 10/14</strain>
    </source>
</reference>
<protein>
    <submittedName>
        <fullName evidence="1">18494_t:CDS:1</fullName>
    </submittedName>
</protein>
<sequence>MEIDNIGINMNNMEEQIQVTIECPNKEEYQVTMDSSPDTNGTEVEMFTQQKMTCNPRNADARGNEDLRNELNTLSFTNNIAAQSNEHVESHTLEIAIKTIQLEDAK</sequence>
<gene>
    <name evidence="1" type="ORF">GMARGA_LOCUS8875</name>
</gene>
<dbReference type="Proteomes" id="UP000789901">
    <property type="component" value="Unassembled WGS sequence"/>
</dbReference>
<accession>A0ABN7UPW0</accession>
<dbReference type="EMBL" id="CAJVQB010004636">
    <property type="protein sequence ID" value="CAG8641605.1"/>
    <property type="molecule type" value="Genomic_DNA"/>
</dbReference>
<comment type="caution">
    <text evidence="1">The sequence shown here is derived from an EMBL/GenBank/DDBJ whole genome shotgun (WGS) entry which is preliminary data.</text>
</comment>
<evidence type="ECO:0000313" key="2">
    <source>
        <dbReference type="Proteomes" id="UP000789901"/>
    </source>
</evidence>
<name>A0ABN7UPW0_GIGMA</name>